<protein>
    <recommendedName>
        <fullName evidence="2">Capsular polysaccharide phosphotransferase SacB</fullName>
    </recommendedName>
    <alternativeName>
        <fullName evidence="5">Stealth protein SacB</fullName>
    </alternativeName>
</protein>
<organism evidence="10 11">
    <name type="scientific">Xaviernesmea oryzae</name>
    <dbReference type="NCBI Taxonomy" id="464029"/>
    <lineage>
        <taxon>Bacteria</taxon>
        <taxon>Pseudomonadati</taxon>
        <taxon>Pseudomonadota</taxon>
        <taxon>Alphaproteobacteria</taxon>
        <taxon>Hyphomicrobiales</taxon>
        <taxon>Rhizobiaceae</taxon>
        <taxon>Rhizobium/Agrobacterium group</taxon>
        <taxon>Xaviernesmea</taxon>
    </lineage>
</organism>
<keyword evidence="4" id="KW-0270">Exopolysaccharide synthesis</keyword>
<sequence length="487" mass="57204">MRTYFYRTSEGPRGSEILQRLKSRLRENLICFFTGAGSDRWIQTINIARRDYDHVLALIRAEFADGDGVFVRTVDSNIHLPSSIGRPKSQKRMKSFHLLCIERSKMTDEKQAVAACTWIEFCVWDEHRSYAPEPEFESALVNPHVRRLRRHTFEEYLTQEVDIAEIDEQLVGAVRFPIDVVYTWVNNKDEEWQRTKAEMAGIALAPSASRANHDERFNNRDELKYSLRSLELFAPFVRNVYLVTNGQVPEWLDLTNDRIKLVTHADIYRHKDHLPTFNSSSIETQLHHIDGLAEHFLYFNDDFFLGDFCVPEDFFLANGVIKYFPAEQRAFEHDIDERREEYISADANALALIKEKYGAFTRELMIHSPYPASKSLLYDLESEFQEEFDLCASQRFRSHKDLRPIAFMQYHVGFQKRKAVPAEISNRYLALWRQNIDKYFGEVLDRRTYKTFCINDVGVPPSRAAWTNKQVWSFLESYFPFKSSFEL</sequence>
<dbReference type="Pfam" id="PF17102">
    <property type="entry name" value="Stealth_CR3"/>
    <property type="match status" value="1"/>
</dbReference>
<gene>
    <name evidence="10" type="ORF">SAMN02982989_0654</name>
</gene>
<dbReference type="Proteomes" id="UP000192903">
    <property type="component" value="Unassembled WGS sequence"/>
</dbReference>
<proteinExistence type="inferred from homology"/>
<dbReference type="InterPro" id="IPR031358">
    <property type="entry name" value="Stealth_CR1"/>
</dbReference>
<evidence type="ECO:0000256" key="4">
    <source>
        <dbReference type="ARBA" id="ARBA00023169"/>
    </source>
</evidence>
<feature type="domain" description="Stealth protein CR4 conserved region 4" evidence="9">
    <location>
        <begin position="442"/>
        <end position="487"/>
    </location>
</feature>
<dbReference type="InterPro" id="IPR031356">
    <property type="entry name" value="Stealth_CR4"/>
</dbReference>
<evidence type="ECO:0000259" key="8">
    <source>
        <dbReference type="Pfam" id="PF17102"/>
    </source>
</evidence>
<evidence type="ECO:0000259" key="6">
    <source>
        <dbReference type="Pfam" id="PF11380"/>
    </source>
</evidence>
<evidence type="ECO:0000313" key="11">
    <source>
        <dbReference type="Proteomes" id="UP000192903"/>
    </source>
</evidence>
<dbReference type="AlphaFoldDB" id="A0A1X7FTI0"/>
<evidence type="ECO:0000259" key="7">
    <source>
        <dbReference type="Pfam" id="PF17101"/>
    </source>
</evidence>
<dbReference type="STRING" id="464029.SAMN02982989_0654"/>
<feature type="domain" description="Stealth protein CR1 conserved region 1" evidence="7">
    <location>
        <begin position="176"/>
        <end position="198"/>
    </location>
</feature>
<keyword evidence="3" id="KW-0808">Transferase</keyword>
<dbReference type="InterPro" id="IPR047141">
    <property type="entry name" value="Stealth"/>
</dbReference>
<evidence type="ECO:0000256" key="2">
    <source>
        <dbReference type="ARBA" id="ARBA00022423"/>
    </source>
</evidence>
<dbReference type="InterPro" id="IPR021520">
    <property type="entry name" value="Stealth_CR2"/>
</dbReference>
<dbReference type="GO" id="GO:0016772">
    <property type="term" value="F:transferase activity, transferring phosphorus-containing groups"/>
    <property type="evidence" value="ECO:0007669"/>
    <property type="project" value="InterPro"/>
</dbReference>
<dbReference type="EMBL" id="FXAF01000008">
    <property type="protein sequence ID" value="SMF57883.1"/>
    <property type="molecule type" value="Genomic_DNA"/>
</dbReference>
<accession>A0A1X7FTI0</accession>
<feature type="domain" description="Stealth protein CR3 conserved region 3" evidence="8">
    <location>
        <begin position="367"/>
        <end position="408"/>
    </location>
</feature>
<dbReference type="PANTHER" id="PTHR24045">
    <property type="match status" value="1"/>
</dbReference>
<keyword evidence="11" id="KW-1185">Reference proteome</keyword>
<evidence type="ECO:0000256" key="5">
    <source>
        <dbReference type="ARBA" id="ARBA00032902"/>
    </source>
</evidence>
<evidence type="ECO:0000313" key="10">
    <source>
        <dbReference type="EMBL" id="SMF57883.1"/>
    </source>
</evidence>
<feature type="domain" description="Stealth protein CR2 conserved region 2" evidence="6">
    <location>
        <begin position="216"/>
        <end position="320"/>
    </location>
</feature>
<name>A0A1X7FTI0_9HYPH</name>
<dbReference type="Pfam" id="PF11380">
    <property type="entry name" value="Stealth_CR2"/>
    <property type="match status" value="1"/>
</dbReference>
<dbReference type="Pfam" id="PF17103">
    <property type="entry name" value="Stealth_CR4"/>
    <property type="match status" value="1"/>
</dbReference>
<dbReference type="InterPro" id="IPR031357">
    <property type="entry name" value="Stealth_CR3"/>
</dbReference>
<evidence type="ECO:0000259" key="9">
    <source>
        <dbReference type="Pfam" id="PF17103"/>
    </source>
</evidence>
<dbReference type="PANTHER" id="PTHR24045:SF0">
    <property type="entry name" value="N-ACETYLGLUCOSAMINE-1-PHOSPHOTRANSFERASE SUBUNITS ALPHA_BETA"/>
    <property type="match status" value="1"/>
</dbReference>
<dbReference type="GO" id="GO:0000271">
    <property type="term" value="P:polysaccharide biosynthetic process"/>
    <property type="evidence" value="ECO:0007669"/>
    <property type="project" value="UniProtKB-KW"/>
</dbReference>
<evidence type="ECO:0000256" key="3">
    <source>
        <dbReference type="ARBA" id="ARBA00022679"/>
    </source>
</evidence>
<dbReference type="Pfam" id="PF17101">
    <property type="entry name" value="Stealth_CR1"/>
    <property type="match status" value="1"/>
</dbReference>
<reference evidence="11" key="1">
    <citation type="submission" date="2017-04" db="EMBL/GenBank/DDBJ databases">
        <authorList>
            <person name="Varghese N."/>
            <person name="Submissions S."/>
        </authorList>
    </citation>
    <scope>NUCLEOTIDE SEQUENCE [LARGE SCALE GENOMIC DNA]</scope>
    <source>
        <strain evidence="11">B4P</strain>
    </source>
</reference>
<evidence type="ECO:0000256" key="1">
    <source>
        <dbReference type="ARBA" id="ARBA00007583"/>
    </source>
</evidence>
<comment type="similarity">
    <text evidence="1">Belongs to the stealth family.</text>
</comment>